<protein>
    <recommendedName>
        <fullName evidence="13">Olfactory receptor</fullName>
    </recommendedName>
</protein>
<dbReference type="AlphaFoldDB" id="A0A286ZLZ1"/>
<feature type="transmembrane region" description="Helical" evidence="13">
    <location>
        <begin position="305"/>
        <end position="322"/>
    </location>
</feature>
<keyword evidence="9 13" id="KW-0472">Membrane</keyword>
<dbReference type="InterPro" id="IPR017452">
    <property type="entry name" value="GPCR_Rhodpsn_7TM"/>
</dbReference>
<evidence type="ECO:0000256" key="1">
    <source>
        <dbReference type="ARBA" id="ARBA00003929"/>
    </source>
</evidence>
<keyword evidence="6 13" id="KW-0552">Olfaction</keyword>
<comment type="similarity">
    <text evidence="3 12">Belongs to the G-protein coupled receptor 1 family.</text>
</comment>
<dbReference type="PROSITE" id="PS50262">
    <property type="entry name" value="G_PROTEIN_RECEP_F1_2"/>
    <property type="match status" value="1"/>
</dbReference>
<reference evidence="15" key="3">
    <citation type="submission" date="2025-08" db="UniProtKB">
        <authorList>
            <consortium name="Ensembl"/>
        </authorList>
    </citation>
    <scope>IDENTIFICATION</scope>
</reference>
<dbReference type="GO" id="GO:0005886">
    <property type="term" value="C:plasma membrane"/>
    <property type="evidence" value="ECO:0000318"/>
    <property type="project" value="GO_Central"/>
</dbReference>
<dbReference type="InterPro" id="IPR000276">
    <property type="entry name" value="GPCR_Rhodpsn"/>
</dbReference>
<dbReference type="GeneTree" id="ENSGT00940000163803"/>
<feature type="transmembrane region" description="Helical" evidence="13">
    <location>
        <begin position="171"/>
        <end position="195"/>
    </location>
</feature>
<comment type="function">
    <text evidence="1">Putative odorant or sperm cell receptor.</text>
</comment>
<proteinExistence type="inferred from homology"/>
<comment type="subcellular location">
    <subcellularLocation>
        <location evidence="2 13">Cell membrane</location>
        <topology evidence="2 13">Multi-pass membrane protein</topology>
    </subcellularLocation>
</comment>
<evidence type="ECO:0000256" key="5">
    <source>
        <dbReference type="ARBA" id="ARBA00022692"/>
    </source>
</evidence>
<keyword evidence="13" id="KW-0716">Sensory transduction</keyword>
<evidence type="ECO:0000256" key="12">
    <source>
        <dbReference type="RuleBase" id="RU000688"/>
    </source>
</evidence>
<feature type="transmembrane region" description="Helical" evidence="13">
    <location>
        <begin position="268"/>
        <end position="285"/>
    </location>
</feature>
<evidence type="ECO:0000256" key="6">
    <source>
        <dbReference type="ARBA" id="ARBA00022725"/>
    </source>
</evidence>
<keyword evidence="16" id="KW-1185">Reference proteome</keyword>
<dbReference type="PRINTS" id="PR00245">
    <property type="entry name" value="OLFACTORYR"/>
</dbReference>
<evidence type="ECO:0000256" key="8">
    <source>
        <dbReference type="ARBA" id="ARBA00023040"/>
    </source>
</evidence>
<evidence type="ECO:0000256" key="9">
    <source>
        <dbReference type="ARBA" id="ARBA00023136"/>
    </source>
</evidence>
<dbReference type="Pfam" id="PF13853">
    <property type="entry name" value="7tm_4"/>
    <property type="match status" value="1"/>
</dbReference>
<feature type="transmembrane region" description="Helical" evidence="13">
    <location>
        <begin position="227"/>
        <end position="256"/>
    </location>
</feature>
<name>A0A286ZLZ1_PIG</name>
<evidence type="ECO:0000256" key="4">
    <source>
        <dbReference type="ARBA" id="ARBA00022475"/>
    </source>
</evidence>
<gene>
    <name evidence="15" type="primary">LOC100622682</name>
</gene>
<feature type="transmembrane region" description="Helical" evidence="13">
    <location>
        <begin position="55"/>
        <end position="79"/>
    </location>
</feature>
<reference evidence="15" key="4">
    <citation type="submission" date="2025-09" db="UniProtKB">
        <authorList>
            <consortium name="Ensembl"/>
        </authorList>
    </citation>
    <scope>IDENTIFICATION</scope>
</reference>
<reference evidence="15" key="2">
    <citation type="journal article" date="2020" name="Gigascience">
        <title>An improved pig reference genome sequence to enable pig genetics and genomics research.</title>
        <authorList>
            <person name="Warr A."/>
            <person name="Affara N."/>
            <person name="Aken B."/>
            <person name="Beiki H."/>
            <person name="Bickhart D.M."/>
            <person name="Billis K."/>
            <person name="Chow W."/>
            <person name="Eory L."/>
            <person name="Finlayson H.A."/>
            <person name="Flicek P."/>
            <person name="Giron C.G."/>
            <person name="Griffin D.K."/>
            <person name="Hall R."/>
            <person name="Hannum G."/>
            <person name="Hourlier T."/>
            <person name="Howe K."/>
            <person name="Hume D.A."/>
            <person name="Izuogu O."/>
            <person name="Kim K."/>
            <person name="Koren S."/>
            <person name="Liu H."/>
            <person name="Manchanda N."/>
            <person name="Martin F.J."/>
            <person name="Nonneman D.J."/>
            <person name="O'Connor R.E."/>
            <person name="Phillippy A.M."/>
            <person name="Rohrer G.A."/>
            <person name="Rosen B.D."/>
            <person name="Rund L.A."/>
            <person name="Sargent C.A."/>
            <person name="Schook L.B."/>
            <person name="Schroeder S.G."/>
            <person name="Schwartz A.S."/>
            <person name="Skinner B.M."/>
            <person name="Talbot R."/>
            <person name="Tseng E."/>
            <person name="Tuggle C.K."/>
            <person name="Watson M."/>
            <person name="Smith T.P.L."/>
            <person name="Archibald A.L."/>
        </authorList>
    </citation>
    <scope>NUCLEOTIDE SEQUENCE [LARGE SCALE GENOMIC DNA]</scope>
    <source>
        <strain evidence="15">Duroc</strain>
    </source>
</reference>
<evidence type="ECO:0000256" key="13">
    <source>
        <dbReference type="RuleBase" id="RU363047"/>
    </source>
</evidence>
<accession>A0A286ZLZ1</accession>
<keyword evidence="10 12" id="KW-0675">Receptor</keyword>
<dbReference type="InterPro" id="IPR000725">
    <property type="entry name" value="Olfact_rcpt"/>
</dbReference>
<evidence type="ECO:0000256" key="3">
    <source>
        <dbReference type="ARBA" id="ARBA00010663"/>
    </source>
</evidence>
<evidence type="ECO:0000256" key="7">
    <source>
        <dbReference type="ARBA" id="ARBA00022989"/>
    </source>
</evidence>
<dbReference type="InterPro" id="IPR050516">
    <property type="entry name" value="Olfactory_GPCR"/>
</dbReference>
<reference evidence="16" key="1">
    <citation type="submission" date="2009-11" db="EMBL/GenBank/DDBJ databases">
        <authorList>
            <consortium name="Porcine genome sequencing project"/>
        </authorList>
    </citation>
    <scope>NUCLEOTIDE SEQUENCE [LARGE SCALE GENOMIC DNA]</scope>
    <source>
        <strain evidence="16">Duroc</strain>
    </source>
</reference>
<dbReference type="FunFam" id="1.10.1220.70:FF:000001">
    <property type="entry name" value="Olfactory receptor"/>
    <property type="match status" value="1"/>
</dbReference>
<keyword evidence="7 13" id="KW-1133">Transmembrane helix</keyword>
<dbReference type="InParanoid" id="A0A286ZLZ1"/>
<feature type="transmembrane region" description="Helical" evidence="13">
    <location>
        <begin position="91"/>
        <end position="109"/>
    </location>
</feature>
<dbReference type="SUPFAM" id="SSF81321">
    <property type="entry name" value="Family A G protein-coupled receptor-like"/>
    <property type="match status" value="1"/>
</dbReference>
<sequence length="342" mass="37471">MFCAGSLLKLYSYCPIPSHTLRLETHLSLLFSSSPSQRKLECSMEGGNTTTVTEFAVLFVTFLVVYLLTFTGNLLMLLVISTDSHLHSPMYFFLSHLSFLDAFYSSIIVPKLLEHLLSNWKTVSLLECFAQISLVIFSAATEACLLSVMAYDRFQAVCHPLLYAVAMNRKVCTGLVGASWAIGMGTGLVNTILLAQHHFCGPNLVRSFACELPPVLLLACSDPSVSIAFILTSTAILGFVTLVLLLGSYTCIIMTALRINSATGRSKIFSTCSSHFLVVTIFYASGLSRYMTPASGSVLEQVLSVQYSVVTPLLNPLIYSLKNQEVKAALRRMLTKKPRLSS</sequence>
<feature type="domain" description="G-protein coupled receptors family 1 profile" evidence="14">
    <location>
        <begin position="72"/>
        <end position="319"/>
    </location>
</feature>
<keyword evidence="5 12" id="KW-0812">Transmembrane</keyword>
<evidence type="ECO:0000256" key="10">
    <source>
        <dbReference type="ARBA" id="ARBA00023170"/>
    </source>
</evidence>
<dbReference type="FunFam" id="1.20.1070.10:FF:000015">
    <property type="entry name" value="Olfactory receptor"/>
    <property type="match status" value="1"/>
</dbReference>
<dbReference type="Proteomes" id="UP000008227">
    <property type="component" value="Chromosome 5"/>
</dbReference>
<dbReference type="PROSITE" id="PS00237">
    <property type="entry name" value="G_PROTEIN_RECEP_F1_1"/>
    <property type="match status" value="1"/>
</dbReference>
<evidence type="ECO:0000256" key="11">
    <source>
        <dbReference type="ARBA" id="ARBA00023224"/>
    </source>
</evidence>
<dbReference type="GO" id="GO:0004930">
    <property type="term" value="F:G protein-coupled receptor activity"/>
    <property type="evidence" value="ECO:0007669"/>
    <property type="project" value="UniProtKB-KW"/>
</dbReference>
<evidence type="ECO:0000313" key="15">
    <source>
        <dbReference type="Ensembl" id="ENSSSCP00000032576.1"/>
    </source>
</evidence>
<organism evidence="15 16">
    <name type="scientific">Sus scrofa</name>
    <name type="common">Pig</name>
    <dbReference type="NCBI Taxonomy" id="9823"/>
    <lineage>
        <taxon>Eukaryota</taxon>
        <taxon>Metazoa</taxon>
        <taxon>Chordata</taxon>
        <taxon>Craniata</taxon>
        <taxon>Vertebrata</taxon>
        <taxon>Euteleostomi</taxon>
        <taxon>Mammalia</taxon>
        <taxon>Eutheria</taxon>
        <taxon>Laurasiatheria</taxon>
        <taxon>Artiodactyla</taxon>
        <taxon>Suina</taxon>
        <taxon>Suidae</taxon>
        <taxon>Sus</taxon>
    </lineage>
</organism>
<dbReference type="GlyGen" id="A0A286ZLZ1">
    <property type="glycosylation" value="1 site"/>
</dbReference>
<dbReference type="OMA" id="LNVHECE"/>
<evidence type="ECO:0000313" key="16">
    <source>
        <dbReference type="Proteomes" id="UP000008227"/>
    </source>
</evidence>
<dbReference type="Ensembl" id="ENSSSCT00000042793.1">
    <property type="protein sequence ID" value="ENSSSCP00000032576.1"/>
    <property type="gene ID" value="ENSSSCG00000031438.2"/>
</dbReference>
<dbReference type="PRINTS" id="PR00237">
    <property type="entry name" value="GPCRRHODOPSN"/>
</dbReference>
<dbReference type="CDD" id="cd15229">
    <property type="entry name" value="7tmA_OR8S1-like"/>
    <property type="match status" value="1"/>
</dbReference>
<keyword evidence="8 12" id="KW-0297">G-protein coupled receptor</keyword>
<dbReference type="GO" id="GO:0007165">
    <property type="term" value="P:signal transduction"/>
    <property type="evidence" value="ECO:0000318"/>
    <property type="project" value="GO_Central"/>
</dbReference>
<evidence type="ECO:0000259" key="14">
    <source>
        <dbReference type="PROSITE" id="PS50262"/>
    </source>
</evidence>
<evidence type="ECO:0000256" key="2">
    <source>
        <dbReference type="ARBA" id="ARBA00004651"/>
    </source>
</evidence>
<keyword evidence="11 12" id="KW-0807">Transducer</keyword>
<dbReference type="GO" id="GO:0004984">
    <property type="term" value="F:olfactory receptor activity"/>
    <property type="evidence" value="ECO:0000318"/>
    <property type="project" value="GO_Central"/>
</dbReference>
<dbReference type="PANTHER" id="PTHR26452">
    <property type="entry name" value="OLFACTORY RECEPTOR"/>
    <property type="match status" value="1"/>
</dbReference>
<feature type="transmembrane region" description="Helical" evidence="13">
    <location>
        <begin position="129"/>
        <end position="151"/>
    </location>
</feature>
<dbReference type="Gene3D" id="1.20.1070.10">
    <property type="entry name" value="Rhodopsin 7-helix transmembrane proteins"/>
    <property type="match status" value="1"/>
</dbReference>
<keyword evidence="4 13" id="KW-1003">Cell membrane</keyword>